<gene>
    <name evidence="2" type="ORF">GSOID_T00024003001</name>
</gene>
<dbReference type="EMBL" id="FN656725">
    <property type="protein sequence ID" value="CBY41907.1"/>
    <property type="molecule type" value="Genomic_DNA"/>
</dbReference>
<evidence type="ECO:0000313" key="2">
    <source>
        <dbReference type="EMBL" id="CBY41907.1"/>
    </source>
</evidence>
<dbReference type="Proteomes" id="UP000011014">
    <property type="component" value="Unassembled WGS sequence"/>
</dbReference>
<protein>
    <submittedName>
        <fullName evidence="2">Uncharacterized protein</fullName>
    </submittedName>
</protein>
<feature type="non-terminal residue" evidence="2">
    <location>
        <position position="1"/>
    </location>
</feature>
<evidence type="ECO:0000256" key="1">
    <source>
        <dbReference type="SAM" id="MobiDB-lite"/>
    </source>
</evidence>
<feature type="region of interest" description="Disordered" evidence="1">
    <location>
        <begin position="27"/>
        <end position="51"/>
    </location>
</feature>
<reference evidence="2" key="1">
    <citation type="journal article" date="2010" name="Science">
        <title>Plasticity of animal genome architecture unmasked by rapid evolution of a pelagic tunicate.</title>
        <authorList>
            <person name="Denoeud F."/>
            <person name="Henriet S."/>
            <person name="Mungpakdee S."/>
            <person name="Aury J.M."/>
            <person name="Da Silva C."/>
            <person name="Brinkmann H."/>
            <person name="Mikhaleva J."/>
            <person name="Olsen L.C."/>
            <person name="Jubin C."/>
            <person name="Canestro C."/>
            <person name="Bouquet J.M."/>
            <person name="Danks G."/>
            <person name="Poulain J."/>
            <person name="Campsteijn C."/>
            <person name="Adamski M."/>
            <person name="Cross I."/>
            <person name="Yadetie F."/>
            <person name="Muffato M."/>
            <person name="Louis A."/>
            <person name="Butcher S."/>
            <person name="Tsagkogeorga G."/>
            <person name="Konrad A."/>
            <person name="Singh S."/>
            <person name="Jensen M.F."/>
            <person name="Cong E.H."/>
            <person name="Eikeseth-Otteraa H."/>
            <person name="Noel B."/>
            <person name="Anthouard V."/>
            <person name="Porcel B.M."/>
            <person name="Kachouri-Lafond R."/>
            <person name="Nishino A."/>
            <person name="Ugolini M."/>
            <person name="Chourrout P."/>
            <person name="Nishida H."/>
            <person name="Aasland R."/>
            <person name="Huzurbazar S."/>
            <person name="Westhof E."/>
            <person name="Delsuc F."/>
            <person name="Lehrach H."/>
            <person name="Reinhardt R."/>
            <person name="Weissenbach J."/>
            <person name="Roy S.W."/>
            <person name="Artiguenave F."/>
            <person name="Postlethwait J.H."/>
            <person name="Manak J.R."/>
            <person name="Thompson E.M."/>
            <person name="Jaillon O."/>
            <person name="Du Pasquier L."/>
            <person name="Boudinot P."/>
            <person name="Liberles D.A."/>
            <person name="Volff J.N."/>
            <person name="Philippe H."/>
            <person name="Lenhard B."/>
            <person name="Roest Crollius H."/>
            <person name="Wincker P."/>
            <person name="Chourrout D."/>
        </authorList>
    </citation>
    <scope>NUCLEOTIDE SEQUENCE [LARGE SCALE GENOMIC DNA]</scope>
</reference>
<dbReference type="AlphaFoldDB" id="E4Z2H9"/>
<proteinExistence type="predicted"/>
<feature type="compositionally biased region" description="Basic residues" evidence="1">
    <location>
        <begin position="27"/>
        <end position="39"/>
    </location>
</feature>
<organism evidence="2">
    <name type="scientific">Oikopleura dioica</name>
    <name type="common">Tunicate</name>
    <dbReference type="NCBI Taxonomy" id="34765"/>
    <lineage>
        <taxon>Eukaryota</taxon>
        <taxon>Metazoa</taxon>
        <taxon>Chordata</taxon>
        <taxon>Tunicata</taxon>
        <taxon>Appendicularia</taxon>
        <taxon>Copelata</taxon>
        <taxon>Oikopleuridae</taxon>
        <taxon>Oikopleura</taxon>
    </lineage>
</organism>
<accession>E4Z2H9</accession>
<sequence length="64" mass="7474">LWPCVLGQLVDPGTDDVIASAAAKLEHRHRSHTNHRHHQFASSGRRSTRRQKKYIVIYKRNPKF</sequence>
<name>E4Z2H9_OIKDI</name>